<feature type="domain" description="Glyceraldehyde 3-phosphate dehydrogenase NAD(P) binding" evidence="3">
    <location>
        <begin position="3"/>
        <end position="152"/>
    </location>
</feature>
<dbReference type="InterPro" id="IPR036291">
    <property type="entry name" value="NAD(P)-bd_dom_sf"/>
</dbReference>
<sequence>MAVKVGIYGFNGLSRLAIRAAWEWPEVEFVLVNDASVTPEQVAWMLKQDSTRGCWQKSIVAEEKAIRIDNTSVACTQFAKISEIPWRKLGVDIVLVAEPWPEEVSLHALKMLLPKAILTRPVEQVLALVMGVNDHLYSPHDHSLISALSASCHMVAPVFNVLLNGLGIKYASFYYQPGNNTASHHLSPQHFKQRLSYEEASVYSQPTWLADELLSVFPGFKHQLAASAHFLPSAKLSQVHGTFLVECKTTVAEVNSLLEKAAKGRYRQLLSVNNEPLWVNDLWQQPYSVSLEAAATQVVGSEMVSLTLWADEQWMYAHRLMELVRKVGVATTNHPAVT</sequence>
<dbReference type="RefSeq" id="WP_180569206.1">
    <property type="nucleotide sequence ID" value="NZ_JACCKB010000022.1"/>
</dbReference>
<reference evidence="4 5" key="1">
    <citation type="submission" date="2020-07" db="EMBL/GenBank/DDBJ databases">
        <title>Endozoicomonas sp. nov., isolated from sediment.</title>
        <authorList>
            <person name="Gu T."/>
        </authorList>
    </citation>
    <scope>NUCLEOTIDE SEQUENCE [LARGE SCALE GENOMIC DNA]</scope>
    <source>
        <strain evidence="4 5">SM1973</strain>
    </source>
</reference>
<evidence type="ECO:0000259" key="3">
    <source>
        <dbReference type="SMART" id="SM00846"/>
    </source>
</evidence>
<gene>
    <name evidence="4" type="ORF">H0A36_14280</name>
</gene>
<dbReference type="InterPro" id="IPR020828">
    <property type="entry name" value="GlycerAld_3-P_DH_NAD(P)-bd"/>
</dbReference>
<keyword evidence="2" id="KW-0547">Nucleotide-binding</keyword>
<feature type="binding site" evidence="2">
    <location>
        <position position="34"/>
    </location>
    <ligand>
        <name>NAD(+)</name>
        <dbReference type="ChEBI" id="CHEBI:57540"/>
    </ligand>
</feature>
<dbReference type="InterPro" id="IPR020831">
    <property type="entry name" value="GlycerAld/Erythrose_P_DH"/>
</dbReference>
<keyword evidence="1" id="KW-0560">Oxidoreductase</keyword>
<keyword evidence="5" id="KW-1185">Reference proteome</keyword>
<dbReference type="Pfam" id="PF00044">
    <property type="entry name" value="Gp_dh_N"/>
    <property type="match status" value="1"/>
</dbReference>
<dbReference type="AlphaFoldDB" id="A0A853IBF4"/>
<keyword evidence="2" id="KW-0520">NAD</keyword>
<protein>
    <recommendedName>
        <fullName evidence="3">Glyceraldehyde 3-phosphate dehydrogenase NAD(P) binding domain-containing protein</fullName>
    </recommendedName>
</protein>
<dbReference type="PANTHER" id="PTHR42955">
    <property type="entry name" value="GLYCERALDEHYDE-3-PHOSPHATE DEHYDROGENASE"/>
    <property type="match status" value="1"/>
</dbReference>
<proteinExistence type="predicted"/>
<dbReference type="Proteomes" id="UP000569732">
    <property type="component" value="Unassembled WGS sequence"/>
</dbReference>
<evidence type="ECO:0000313" key="5">
    <source>
        <dbReference type="Proteomes" id="UP000569732"/>
    </source>
</evidence>
<dbReference type="SUPFAM" id="SSF55347">
    <property type="entry name" value="Glyceraldehyde-3-phosphate dehydrogenase-like, C-terminal domain"/>
    <property type="match status" value="1"/>
</dbReference>
<dbReference type="Pfam" id="PF02800">
    <property type="entry name" value="Gp_dh_C"/>
    <property type="match status" value="1"/>
</dbReference>
<dbReference type="SUPFAM" id="SSF51735">
    <property type="entry name" value="NAD(P)-binding Rossmann-fold domains"/>
    <property type="match status" value="1"/>
</dbReference>
<name>A0A853IBF4_9GAMM</name>
<evidence type="ECO:0000256" key="2">
    <source>
        <dbReference type="PIRSR" id="PIRSR000149-3"/>
    </source>
</evidence>
<comment type="caution">
    <text evidence="4">The sequence shown here is derived from an EMBL/GenBank/DDBJ whole genome shotgun (WGS) entry which is preliminary data.</text>
</comment>
<dbReference type="PANTHER" id="PTHR42955:SF1">
    <property type="entry name" value="GLYCERALDEHYDE-3-PHOSPHATE DEHYDROGENASE"/>
    <property type="match status" value="1"/>
</dbReference>
<dbReference type="GO" id="GO:0051287">
    <property type="term" value="F:NAD binding"/>
    <property type="evidence" value="ECO:0007669"/>
    <property type="project" value="InterPro"/>
</dbReference>
<dbReference type="SMART" id="SM00846">
    <property type="entry name" value="Gp_dh_N"/>
    <property type="match status" value="1"/>
</dbReference>
<accession>A0A853IBF4</accession>
<dbReference type="Gene3D" id="3.40.50.720">
    <property type="entry name" value="NAD(P)-binding Rossmann-like Domain"/>
    <property type="match status" value="1"/>
</dbReference>
<organism evidence="4 5">
    <name type="scientific">Spartinivicinus marinus</name>
    <dbReference type="NCBI Taxonomy" id="2994442"/>
    <lineage>
        <taxon>Bacteria</taxon>
        <taxon>Pseudomonadati</taxon>
        <taxon>Pseudomonadota</taxon>
        <taxon>Gammaproteobacteria</taxon>
        <taxon>Oceanospirillales</taxon>
        <taxon>Zooshikellaceae</taxon>
        <taxon>Spartinivicinus</taxon>
    </lineage>
</organism>
<dbReference type="InterPro" id="IPR020829">
    <property type="entry name" value="GlycerAld_3-P_DH_cat"/>
</dbReference>
<evidence type="ECO:0000313" key="4">
    <source>
        <dbReference type="EMBL" id="NYZ67181.1"/>
    </source>
</evidence>
<dbReference type="EMBL" id="JACCKB010000022">
    <property type="protein sequence ID" value="NYZ67181.1"/>
    <property type="molecule type" value="Genomic_DNA"/>
</dbReference>
<dbReference type="PIRSF" id="PIRSF000149">
    <property type="entry name" value="GAP_DH"/>
    <property type="match status" value="1"/>
</dbReference>
<dbReference type="InterPro" id="IPR052978">
    <property type="entry name" value="GAP_dehydrogenase"/>
</dbReference>
<feature type="binding site" evidence="2">
    <location>
        <position position="119"/>
    </location>
    <ligand>
        <name>NAD(+)</name>
        <dbReference type="ChEBI" id="CHEBI:57540"/>
    </ligand>
</feature>
<dbReference type="GO" id="GO:0016620">
    <property type="term" value="F:oxidoreductase activity, acting on the aldehyde or oxo group of donors, NAD or NADP as acceptor"/>
    <property type="evidence" value="ECO:0007669"/>
    <property type="project" value="InterPro"/>
</dbReference>
<evidence type="ECO:0000256" key="1">
    <source>
        <dbReference type="ARBA" id="ARBA00023002"/>
    </source>
</evidence>
<dbReference type="Gene3D" id="3.30.360.10">
    <property type="entry name" value="Dihydrodipicolinate Reductase, domain 2"/>
    <property type="match status" value="1"/>
</dbReference>